<dbReference type="Gene3D" id="1.10.3720.10">
    <property type="entry name" value="MetI-like"/>
    <property type="match status" value="2"/>
</dbReference>
<evidence type="ECO:0000256" key="1">
    <source>
        <dbReference type="ARBA" id="ARBA00004651"/>
    </source>
</evidence>
<evidence type="ECO:0000256" key="2">
    <source>
        <dbReference type="ARBA" id="ARBA00022448"/>
    </source>
</evidence>
<evidence type="ECO:0000313" key="9">
    <source>
        <dbReference type="EMBL" id="KPM85256.1"/>
    </source>
</evidence>
<dbReference type="GO" id="GO:0055085">
    <property type="term" value="P:transmembrane transport"/>
    <property type="evidence" value="ECO:0007669"/>
    <property type="project" value="InterPro"/>
</dbReference>
<feature type="transmembrane region" description="Helical" evidence="7">
    <location>
        <begin position="141"/>
        <end position="160"/>
    </location>
</feature>
<keyword evidence="5 7" id="KW-1133">Transmembrane helix</keyword>
<dbReference type="RefSeq" id="WP_054551009.1">
    <property type="nucleotide sequence ID" value="NZ_LJTC01000001.1"/>
</dbReference>
<keyword evidence="6 7" id="KW-0472">Membrane</keyword>
<evidence type="ECO:0000256" key="6">
    <source>
        <dbReference type="ARBA" id="ARBA00023136"/>
    </source>
</evidence>
<dbReference type="InterPro" id="IPR000515">
    <property type="entry name" value="MetI-like"/>
</dbReference>
<dbReference type="EMBL" id="LJTC01000001">
    <property type="protein sequence ID" value="KPM85256.1"/>
    <property type="molecule type" value="Genomic_DNA"/>
</dbReference>
<feature type="transmembrane region" description="Helical" evidence="7">
    <location>
        <begin position="336"/>
        <end position="357"/>
    </location>
</feature>
<comment type="similarity">
    <text evidence="7">Belongs to the binding-protein-dependent transport system permease family.</text>
</comment>
<feature type="transmembrane region" description="Helical" evidence="7">
    <location>
        <begin position="233"/>
        <end position="256"/>
    </location>
</feature>
<proteinExistence type="inferred from homology"/>
<keyword evidence="4 7" id="KW-0812">Transmembrane</keyword>
<protein>
    <submittedName>
        <fullName evidence="9">Iron ABC transporter permease</fullName>
    </submittedName>
</protein>
<feature type="domain" description="ABC transmembrane type-1" evidence="8">
    <location>
        <begin position="330"/>
        <end position="535"/>
    </location>
</feature>
<feature type="transmembrane region" description="Helical" evidence="7">
    <location>
        <begin position="369"/>
        <end position="389"/>
    </location>
</feature>
<comment type="subcellular location">
    <subcellularLocation>
        <location evidence="1 7">Cell membrane</location>
        <topology evidence="1 7">Multi-pass membrane protein</topology>
    </subcellularLocation>
</comment>
<evidence type="ECO:0000256" key="7">
    <source>
        <dbReference type="RuleBase" id="RU363032"/>
    </source>
</evidence>
<dbReference type="PANTHER" id="PTHR30183">
    <property type="entry name" value="MOLYBDENUM TRANSPORT SYSTEM PERMEASE PROTEIN MODB"/>
    <property type="match status" value="1"/>
</dbReference>
<dbReference type="InterPro" id="IPR035906">
    <property type="entry name" value="MetI-like_sf"/>
</dbReference>
<evidence type="ECO:0000313" key="10">
    <source>
        <dbReference type="Proteomes" id="UP000050378"/>
    </source>
</evidence>
<dbReference type="SUPFAM" id="SSF161098">
    <property type="entry name" value="MetI-like"/>
    <property type="match status" value="2"/>
</dbReference>
<feature type="transmembrane region" description="Helical" evidence="7">
    <location>
        <begin position="472"/>
        <end position="496"/>
    </location>
</feature>
<dbReference type="PATRIC" id="fig|570156.3.peg.45"/>
<feature type="transmembrane region" description="Helical" evidence="7">
    <location>
        <begin position="409"/>
        <end position="430"/>
    </location>
</feature>
<dbReference type="STRING" id="570156.AOG27_00235"/>
<evidence type="ECO:0000256" key="5">
    <source>
        <dbReference type="ARBA" id="ARBA00022989"/>
    </source>
</evidence>
<feature type="transmembrane region" description="Helical" evidence="7">
    <location>
        <begin position="516"/>
        <end position="535"/>
    </location>
</feature>
<name>A0A0N8HKZ5_9GAMM</name>
<evidence type="ECO:0000256" key="4">
    <source>
        <dbReference type="ARBA" id="ARBA00022692"/>
    </source>
</evidence>
<dbReference type="Pfam" id="PF00528">
    <property type="entry name" value="BPD_transp_1"/>
    <property type="match status" value="2"/>
</dbReference>
<organism evidence="9 10">
    <name type="scientific">Pseudoalteromonas lipolytica</name>
    <dbReference type="NCBI Taxonomy" id="570156"/>
    <lineage>
        <taxon>Bacteria</taxon>
        <taxon>Pseudomonadati</taxon>
        <taxon>Pseudomonadota</taxon>
        <taxon>Gammaproteobacteria</taxon>
        <taxon>Alteromonadales</taxon>
        <taxon>Pseudoalteromonadaceae</taxon>
        <taxon>Pseudoalteromonas</taxon>
    </lineage>
</organism>
<dbReference type="GO" id="GO:0005886">
    <property type="term" value="C:plasma membrane"/>
    <property type="evidence" value="ECO:0007669"/>
    <property type="project" value="UniProtKB-SubCell"/>
</dbReference>
<keyword evidence="2 7" id="KW-0813">Transport</keyword>
<evidence type="ECO:0000256" key="3">
    <source>
        <dbReference type="ARBA" id="ARBA00022475"/>
    </source>
</evidence>
<dbReference type="AlphaFoldDB" id="A0A0N8HKZ5"/>
<dbReference type="CDD" id="cd06261">
    <property type="entry name" value="TM_PBP2"/>
    <property type="match status" value="2"/>
</dbReference>
<dbReference type="PANTHER" id="PTHR30183:SF2">
    <property type="entry name" value="IRON UTILIZATION PROTEIN"/>
    <property type="match status" value="1"/>
</dbReference>
<feature type="domain" description="ABC transmembrane type-1" evidence="8">
    <location>
        <begin position="52"/>
        <end position="257"/>
    </location>
</feature>
<accession>A0A0N8HKZ5</accession>
<sequence>MHVKFSLSRWQLIAWLIGLLLVTPLGFLLFESLQGDSDVFQHLFDTVLWDYTRNTLILIAGVGLLSCVIALPLAWLTAYCDFPGRKQFEWALMLPLAMPTYLIAYVYTDLLDYAGPVQIALRDWFGWQSPDDYWFFDIRTLTGAIFMIALVLYPYLYLIFKTALREQSFKLVQASQLMGLSPLQSFLRVSLPLGRGAIVAGVTLISMEAMADFATVNYFAVSTLTTAVYDTWLGYYSLTAAAKISGIMLLILFLTIMVERFSRRNQAVYERQSSVNSATLYRLKGGAAWAASLACTVVLVLAFILPVGVLVKYAIVYADEAWNGAFFNYAWQSFKVAVVVSIATILLSLLVLFYQRIAKQAYPLIPGRLASTGYALPGTVLAIAVLLPLTQLDDALNNWLEPFGLSPGLLLSGTLFAMIFAYVVRFYAIAHGALESSFLRISPSLDMASQSMGKGPMQTLWRVHLPLLKRGILTAGLLVFIECMKELPAALLLRPFNFETLATHVFQYVSDEQLELASISALFIVLVGLIPLYFVNRSMEQNHS</sequence>
<feature type="transmembrane region" description="Helical" evidence="7">
    <location>
        <begin position="287"/>
        <end position="316"/>
    </location>
</feature>
<dbReference type="OrthoDB" id="9790211at2"/>
<comment type="caution">
    <text evidence="9">The sequence shown here is derived from an EMBL/GenBank/DDBJ whole genome shotgun (WGS) entry which is preliminary data.</text>
</comment>
<dbReference type="PROSITE" id="PS50928">
    <property type="entry name" value="ABC_TM1"/>
    <property type="match status" value="2"/>
</dbReference>
<dbReference type="FunFam" id="1.10.3720.10:FF:000088">
    <property type="entry name" value="Iron(III) ABC transporter, permease protein"/>
    <property type="match status" value="1"/>
</dbReference>
<keyword evidence="3" id="KW-1003">Cell membrane</keyword>
<feature type="transmembrane region" description="Helical" evidence="7">
    <location>
        <begin position="197"/>
        <end position="221"/>
    </location>
</feature>
<feature type="transmembrane region" description="Helical" evidence="7">
    <location>
        <begin position="12"/>
        <end position="30"/>
    </location>
</feature>
<dbReference type="Proteomes" id="UP000050378">
    <property type="component" value="Unassembled WGS sequence"/>
</dbReference>
<feature type="transmembrane region" description="Helical" evidence="7">
    <location>
        <begin position="56"/>
        <end position="76"/>
    </location>
</feature>
<evidence type="ECO:0000259" key="8">
    <source>
        <dbReference type="PROSITE" id="PS50928"/>
    </source>
</evidence>
<gene>
    <name evidence="9" type="ORF">AOG27_00235</name>
</gene>
<feature type="transmembrane region" description="Helical" evidence="7">
    <location>
        <begin position="88"/>
        <end position="107"/>
    </location>
</feature>
<reference evidence="9 10" key="1">
    <citation type="submission" date="2015-09" db="EMBL/GenBank/DDBJ databases">
        <title>Draft Genome Sequence of Pseudoalteromonas lipolytica UCD-48B.</title>
        <authorList>
            <person name="Krusor M."/>
            <person name="Coil D.A."/>
            <person name="Lang J.M."/>
            <person name="Eisen J.A."/>
            <person name="Alexiev A."/>
        </authorList>
    </citation>
    <scope>NUCLEOTIDE SEQUENCE [LARGE SCALE GENOMIC DNA]</scope>
    <source>
        <strain evidence="9 10">UCD-48B</strain>
    </source>
</reference>